<dbReference type="RefSeq" id="WP_109458119.1">
    <property type="nucleotide sequence ID" value="NZ_QFBC01000003.1"/>
</dbReference>
<evidence type="ECO:0000313" key="2">
    <source>
        <dbReference type="EMBL" id="PWE56744.1"/>
    </source>
</evidence>
<protein>
    <submittedName>
        <fullName evidence="2">Uncharacterized protein</fullName>
    </submittedName>
</protein>
<gene>
    <name evidence="2" type="ORF">DEM27_10295</name>
</gene>
<dbReference type="AlphaFoldDB" id="A0A2U2DTW3"/>
<evidence type="ECO:0000256" key="1">
    <source>
        <dbReference type="SAM" id="Phobius"/>
    </source>
</evidence>
<reference evidence="2 3" key="1">
    <citation type="submission" date="2018-05" db="EMBL/GenBank/DDBJ databases">
        <title>The draft genome of strain NS-104.</title>
        <authorList>
            <person name="Hang P."/>
            <person name="Jiang J."/>
        </authorList>
    </citation>
    <scope>NUCLEOTIDE SEQUENCE [LARGE SCALE GENOMIC DNA]</scope>
    <source>
        <strain evidence="2 3">NS-104</strain>
    </source>
</reference>
<keyword evidence="1" id="KW-1133">Transmembrane helix</keyword>
<keyword evidence="1" id="KW-0472">Membrane</keyword>
<keyword evidence="1" id="KW-0812">Transmembrane</keyword>
<accession>A0A2U2DTW3</accession>
<keyword evidence="3" id="KW-1185">Reference proteome</keyword>
<dbReference type="EMBL" id="QFBC01000003">
    <property type="protein sequence ID" value="PWE56744.1"/>
    <property type="molecule type" value="Genomic_DNA"/>
</dbReference>
<feature type="transmembrane region" description="Helical" evidence="1">
    <location>
        <begin position="12"/>
        <end position="37"/>
    </location>
</feature>
<dbReference type="Proteomes" id="UP000245252">
    <property type="component" value="Unassembled WGS sequence"/>
</dbReference>
<evidence type="ECO:0000313" key="3">
    <source>
        <dbReference type="Proteomes" id="UP000245252"/>
    </source>
</evidence>
<sequence length="89" mass="9799">MPDELVVGAGKSILDFGIIGAVAVLLMAAVVVLVLWLRSAHNELLQAKKEHLEDAKQWAVLGEVLKNNMAANTEAMKEMLTFMRDRARP</sequence>
<organism evidence="2 3">
    <name type="scientific">Metarhizobium album</name>
    <dbReference type="NCBI Taxonomy" id="2182425"/>
    <lineage>
        <taxon>Bacteria</taxon>
        <taxon>Pseudomonadati</taxon>
        <taxon>Pseudomonadota</taxon>
        <taxon>Alphaproteobacteria</taxon>
        <taxon>Hyphomicrobiales</taxon>
        <taxon>Rhizobiaceae</taxon>
        <taxon>Metarhizobium</taxon>
    </lineage>
</organism>
<name>A0A2U2DTW3_9HYPH</name>
<comment type="caution">
    <text evidence="2">The sequence shown here is derived from an EMBL/GenBank/DDBJ whole genome shotgun (WGS) entry which is preliminary data.</text>
</comment>
<proteinExistence type="predicted"/>